<dbReference type="InterPro" id="IPR009420">
    <property type="entry name" value="FlhE"/>
</dbReference>
<proteinExistence type="predicted"/>
<dbReference type="AlphaFoldDB" id="A0A177M703"/>
<gene>
    <name evidence="1" type="ORF">A1332_17695</name>
</gene>
<protein>
    <recommendedName>
        <fullName evidence="3">Flagellar FlhE family protein</fullName>
    </recommendedName>
</protein>
<reference evidence="1 2" key="1">
    <citation type="submission" date="2016-03" db="EMBL/GenBank/DDBJ databases">
        <authorList>
            <person name="Ploux O."/>
        </authorList>
    </citation>
    <scope>NUCLEOTIDE SEQUENCE [LARGE SCALE GENOMIC DNA]</scope>
    <source>
        <strain evidence="1 2">R-45363</strain>
    </source>
</reference>
<dbReference type="RefSeq" id="WP_082879736.1">
    <property type="nucleotide sequence ID" value="NZ_LUUG01000089.1"/>
</dbReference>
<evidence type="ECO:0008006" key="3">
    <source>
        <dbReference type="Google" id="ProtNLM"/>
    </source>
</evidence>
<dbReference type="EMBL" id="LUUG01000089">
    <property type="protein sequence ID" value="OAI01497.1"/>
    <property type="molecule type" value="Genomic_DNA"/>
</dbReference>
<comment type="caution">
    <text evidence="1">The sequence shown here is derived from an EMBL/GenBank/DDBJ whole genome shotgun (WGS) entry which is preliminary data.</text>
</comment>
<dbReference type="Proteomes" id="UP000078090">
    <property type="component" value="Unassembled WGS sequence"/>
</dbReference>
<organism evidence="1 2">
    <name type="scientific">Methylomonas methanica</name>
    <dbReference type="NCBI Taxonomy" id="421"/>
    <lineage>
        <taxon>Bacteria</taxon>
        <taxon>Pseudomonadati</taxon>
        <taxon>Pseudomonadota</taxon>
        <taxon>Gammaproteobacteria</taxon>
        <taxon>Methylococcales</taxon>
        <taxon>Methylococcaceae</taxon>
        <taxon>Methylomonas</taxon>
    </lineage>
</organism>
<dbReference type="OrthoDB" id="6287665at2"/>
<name>A0A177M703_METMH</name>
<dbReference type="Pfam" id="PF06366">
    <property type="entry name" value="FlhE"/>
    <property type="match status" value="1"/>
</dbReference>
<sequence>MALMQPVLAQTGSVAATVQLIPASEIMSAPMGAPSDPVESLGIVPLATGGAWANSAGGPTLYSKGIYYYLQLNPVGSIPATATITSVVWSWGLSRYPTGLIVYLCHDTTSACINVTSTGSGSTSSFNGRLANKKMIYAFGVAGSGSVSPPAYGQVDQVIVNYEY</sequence>
<accession>A0A177M703</accession>
<evidence type="ECO:0000313" key="2">
    <source>
        <dbReference type="Proteomes" id="UP000078090"/>
    </source>
</evidence>
<evidence type="ECO:0000313" key="1">
    <source>
        <dbReference type="EMBL" id="OAI01497.1"/>
    </source>
</evidence>